<protein>
    <recommendedName>
        <fullName evidence="4">Type VII secretion system-associated protein</fullName>
    </recommendedName>
</protein>
<name>A0A918B8F4_9ACTN</name>
<reference evidence="2" key="1">
    <citation type="journal article" date="2014" name="Int. J. Syst. Evol. Microbiol.">
        <title>Complete genome sequence of Corynebacterium casei LMG S-19264T (=DSM 44701T), isolated from a smear-ripened cheese.</title>
        <authorList>
            <consortium name="US DOE Joint Genome Institute (JGI-PGF)"/>
            <person name="Walter F."/>
            <person name="Albersmeier A."/>
            <person name="Kalinowski J."/>
            <person name="Ruckert C."/>
        </authorList>
    </citation>
    <scope>NUCLEOTIDE SEQUENCE</scope>
    <source>
        <strain evidence="2">JCM 3131</strain>
    </source>
</reference>
<proteinExistence type="predicted"/>
<feature type="region of interest" description="Disordered" evidence="1">
    <location>
        <begin position="1"/>
        <end position="29"/>
    </location>
</feature>
<dbReference type="Proteomes" id="UP000620156">
    <property type="component" value="Unassembled WGS sequence"/>
</dbReference>
<comment type="caution">
    <text evidence="2">The sequence shown here is derived from an EMBL/GenBank/DDBJ whole genome shotgun (WGS) entry which is preliminary data.</text>
</comment>
<feature type="compositionally biased region" description="Pro residues" evidence="1">
    <location>
        <begin position="1"/>
        <end position="11"/>
    </location>
</feature>
<dbReference type="NCBIfam" id="NF033532">
    <property type="entry name" value="lone7para_assoc"/>
    <property type="match status" value="1"/>
</dbReference>
<feature type="compositionally biased region" description="Basic and acidic residues" evidence="1">
    <location>
        <begin position="230"/>
        <end position="242"/>
    </location>
</feature>
<dbReference type="InterPro" id="IPR047659">
    <property type="entry name" value="T7SS_assoc"/>
</dbReference>
<evidence type="ECO:0008006" key="4">
    <source>
        <dbReference type="Google" id="ProtNLM"/>
    </source>
</evidence>
<organism evidence="2 3">
    <name type="scientific">Streptomyces ruber</name>
    <dbReference type="NCBI Taxonomy" id="83378"/>
    <lineage>
        <taxon>Bacteria</taxon>
        <taxon>Bacillati</taxon>
        <taxon>Actinomycetota</taxon>
        <taxon>Actinomycetes</taxon>
        <taxon>Kitasatosporales</taxon>
        <taxon>Streptomycetaceae</taxon>
        <taxon>Streptomyces</taxon>
    </lineage>
</organism>
<dbReference type="EMBL" id="BMQK01000002">
    <property type="protein sequence ID" value="GGQ44570.1"/>
    <property type="molecule type" value="Genomic_DNA"/>
</dbReference>
<gene>
    <name evidence="2" type="ORF">GCM10010145_11540</name>
</gene>
<sequence>MTTPPDTPGTPDPSGTPALVPRGHPAFREPPQEYVDAARLAPDHWLSVIDRHWDGAAGEAPPVWAMLGRWRSDAHGEIVEWEENPLYRPSPDAYGWDPPVSPADAAVRLVATGYDSEELLALALADAELAVCVDAGGALAVTEAPDGTPAVPVFSTAPGLDQERLPPHELMAVPALLDRLPEDREVLFLSSSAPVGQLLTADALRAGLDAVRRYGEPDPGAVPGAGLRPADLDDLRATESARRLPGLFPDTGADGPTSA</sequence>
<evidence type="ECO:0000256" key="1">
    <source>
        <dbReference type="SAM" id="MobiDB-lite"/>
    </source>
</evidence>
<dbReference type="RefSeq" id="WP_189215559.1">
    <property type="nucleotide sequence ID" value="NZ_BMQK01000002.1"/>
</dbReference>
<feature type="region of interest" description="Disordered" evidence="1">
    <location>
        <begin position="215"/>
        <end position="259"/>
    </location>
</feature>
<keyword evidence="3" id="KW-1185">Reference proteome</keyword>
<evidence type="ECO:0000313" key="3">
    <source>
        <dbReference type="Proteomes" id="UP000620156"/>
    </source>
</evidence>
<evidence type="ECO:0000313" key="2">
    <source>
        <dbReference type="EMBL" id="GGQ44570.1"/>
    </source>
</evidence>
<dbReference type="AlphaFoldDB" id="A0A918B8F4"/>
<accession>A0A918B8F4</accession>
<reference evidence="2" key="2">
    <citation type="submission" date="2020-09" db="EMBL/GenBank/DDBJ databases">
        <authorList>
            <person name="Sun Q."/>
            <person name="Ohkuma M."/>
        </authorList>
    </citation>
    <scope>NUCLEOTIDE SEQUENCE</scope>
    <source>
        <strain evidence="2">JCM 3131</strain>
    </source>
</reference>